<dbReference type="GO" id="GO:0005524">
    <property type="term" value="F:ATP binding"/>
    <property type="evidence" value="ECO:0007669"/>
    <property type="project" value="UniProtKB-KW"/>
</dbReference>
<protein>
    <submittedName>
        <fullName evidence="9">ABC transporter ATP-binding protein</fullName>
    </submittedName>
</protein>
<dbReference type="Proteomes" id="UP001500393">
    <property type="component" value="Unassembled WGS sequence"/>
</dbReference>
<comment type="subcellular location">
    <subcellularLocation>
        <location evidence="1">Cell membrane</location>
        <topology evidence="1">Multi-pass membrane protein</topology>
    </subcellularLocation>
</comment>
<dbReference type="PROSITE" id="PS50893">
    <property type="entry name" value="ABC_TRANSPORTER_2"/>
    <property type="match status" value="1"/>
</dbReference>
<dbReference type="InterPro" id="IPR003439">
    <property type="entry name" value="ABC_transporter-like_ATP-bd"/>
</dbReference>
<evidence type="ECO:0000313" key="9">
    <source>
        <dbReference type="EMBL" id="GAA1616922.1"/>
    </source>
</evidence>
<dbReference type="PANTHER" id="PTHR24221:SF654">
    <property type="entry name" value="ATP-BINDING CASSETTE SUB-FAMILY B MEMBER 6"/>
    <property type="match status" value="1"/>
</dbReference>
<feature type="transmembrane region" description="Helical" evidence="7">
    <location>
        <begin position="61"/>
        <end position="84"/>
    </location>
</feature>
<dbReference type="Gene3D" id="1.20.1560.10">
    <property type="entry name" value="ABC transporter type 1, transmembrane domain"/>
    <property type="match status" value="1"/>
</dbReference>
<reference evidence="9 10" key="1">
    <citation type="journal article" date="2019" name="Int. J. Syst. Evol. Microbiol.">
        <title>The Global Catalogue of Microorganisms (GCM) 10K type strain sequencing project: providing services to taxonomists for standard genome sequencing and annotation.</title>
        <authorList>
            <consortium name="The Broad Institute Genomics Platform"/>
            <consortium name="The Broad Institute Genome Sequencing Center for Infectious Disease"/>
            <person name="Wu L."/>
            <person name="Ma J."/>
        </authorList>
    </citation>
    <scope>NUCLEOTIDE SEQUENCE [LARGE SCALE GENOMIC DNA]</scope>
    <source>
        <strain evidence="9 10">JCM 14969</strain>
    </source>
</reference>
<feature type="transmembrane region" description="Helical" evidence="7">
    <location>
        <begin position="135"/>
        <end position="157"/>
    </location>
</feature>
<accession>A0ABN2EUE1</accession>
<feature type="transmembrane region" description="Helical" evidence="7">
    <location>
        <begin position="163"/>
        <end position="182"/>
    </location>
</feature>
<feature type="domain" description="ABC transporter" evidence="8">
    <location>
        <begin position="344"/>
        <end position="588"/>
    </location>
</feature>
<keyword evidence="2 7" id="KW-0812">Transmembrane</keyword>
<keyword evidence="3" id="KW-0547">Nucleotide-binding</keyword>
<evidence type="ECO:0000256" key="4">
    <source>
        <dbReference type="ARBA" id="ARBA00022840"/>
    </source>
</evidence>
<keyword evidence="5 7" id="KW-1133">Transmembrane helix</keyword>
<dbReference type="SUPFAM" id="SSF52540">
    <property type="entry name" value="P-loop containing nucleoside triphosphate hydrolases"/>
    <property type="match status" value="1"/>
</dbReference>
<evidence type="ECO:0000256" key="3">
    <source>
        <dbReference type="ARBA" id="ARBA00022741"/>
    </source>
</evidence>
<evidence type="ECO:0000256" key="7">
    <source>
        <dbReference type="SAM" id="Phobius"/>
    </source>
</evidence>
<keyword evidence="10" id="KW-1185">Reference proteome</keyword>
<gene>
    <name evidence="9" type="ORF">GCM10009789_83660</name>
</gene>
<dbReference type="Gene3D" id="3.40.50.300">
    <property type="entry name" value="P-loop containing nucleotide triphosphate hydrolases"/>
    <property type="match status" value="1"/>
</dbReference>
<dbReference type="InterPro" id="IPR039421">
    <property type="entry name" value="Type_1_exporter"/>
</dbReference>
<dbReference type="SUPFAM" id="SSF90123">
    <property type="entry name" value="ABC transporter transmembrane region"/>
    <property type="match status" value="1"/>
</dbReference>
<evidence type="ECO:0000259" key="8">
    <source>
        <dbReference type="PROSITE" id="PS50893"/>
    </source>
</evidence>
<evidence type="ECO:0000256" key="2">
    <source>
        <dbReference type="ARBA" id="ARBA00022692"/>
    </source>
</evidence>
<proteinExistence type="predicted"/>
<evidence type="ECO:0000256" key="1">
    <source>
        <dbReference type="ARBA" id="ARBA00004651"/>
    </source>
</evidence>
<evidence type="ECO:0000256" key="6">
    <source>
        <dbReference type="ARBA" id="ARBA00023136"/>
    </source>
</evidence>
<keyword evidence="4 9" id="KW-0067">ATP-binding</keyword>
<dbReference type="SMART" id="SM00382">
    <property type="entry name" value="AAA"/>
    <property type="match status" value="1"/>
</dbReference>
<dbReference type="Pfam" id="PF00005">
    <property type="entry name" value="ABC_tran"/>
    <property type="match status" value="1"/>
</dbReference>
<dbReference type="PANTHER" id="PTHR24221">
    <property type="entry name" value="ATP-BINDING CASSETTE SUB-FAMILY B"/>
    <property type="match status" value="1"/>
</dbReference>
<evidence type="ECO:0000313" key="10">
    <source>
        <dbReference type="Proteomes" id="UP001500393"/>
    </source>
</evidence>
<dbReference type="InterPro" id="IPR003593">
    <property type="entry name" value="AAA+_ATPase"/>
</dbReference>
<dbReference type="EMBL" id="BAAAOS010000066">
    <property type="protein sequence ID" value="GAA1616922.1"/>
    <property type="molecule type" value="Genomic_DNA"/>
</dbReference>
<organism evidence="9 10">
    <name type="scientific">Kribbella sancticallisti</name>
    <dbReference type="NCBI Taxonomy" id="460087"/>
    <lineage>
        <taxon>Bacteria</taxon>
        <taxon>Bacillati</taxon>
        <taxon>Actinomycetota</taxon>
        <taxon>Actinomycetes</taxon>
        <taxon>Propionibacteriales</taxon>
        <taxon>Kribbellaceae</taxon>
        <taxon>Kribbella</taxon>
    </lineage>
</organism>
<feature type="transmembrane region" description="Helical" evidence="7">
    <location>
        <begin position="247"/>
        <end position="269"/>
    </location>
</feature>
<comment type="caution">
    <text evidence="9">The sequence shown here is derived from an EMBL/GenBank/DDBJ whole genome shotgun (WGS) entry which is preliminary data.</text>
</comment>
<keyword evidence="6 7" id="KW-0472">Membrane</keyword>
<dbReference type="InterPro" id="IPR027417">
    <property type="entry name" value="P-loop_NTPase"/>
</dbReference>
<name>A0ABN2EUE1_9ACTN</name>
<sequence>MRTSAFSVVRPAIRRSWYLDRRAVTGLAGLLTLEMINSAGLVFGLRGVVDAAAAGRGWAATGWVIVCAAGLGIATVGSGLRIAIREDLCERVGREVYDDEILRIAMTVPTIQHVETTELADAVDRLRGSGGEIASYAWVTVESLVRLASLAILAIALAVIEPLVLPLIVVSMAPVLAAQVGAARYRATRRRLATAERLEQELVDLCARPDSIADLWLNRTGQLILERSALIWTSVTRDLVGSKGANAAVASLGWLVFIVGYGFMLGLMAARYREGLASLGEVFLVISLIGILRGRSEDTVEALHQLTEGSVAAEQLDWLRQYAVGNRWPGQLPAPATLQQGIVLRDVTLRYAGRTRPALDGVSATLPAGSAVAIVGEIGSGKTSLLNLLLGFYHPTHGDVLVDGVPLAQIDIDDWRARTAGILQDFGKYESTLAEAVGVGDLGGIDDQARIAAALREAGGDTVRRRLPNGMGTLLGRSDGAVGLSEGEWQKVALARAKMRSAPLLFFLDEPTASLDLATEANLFRRYLLQTSARGQEENNVTVMVSHRLKSVRTADLILVLHTGHLVEKGTHQQLLEQRGHYAELWKMQERLEEGAVRELD</sequence>
<dbReference type="InterPro" id="IPR036640">
    <property type="entry name" value="ABC1_TM_sf"/>
</dbReference>
<evidence type="ECO:0000256" key="5">
    <source>
        <dbReference type="ARBA" id="ARBA00022989"/>
    </source>
</evidence>